<keyword evidence="2" id="KW-1185">Reference proteome</keyword>
<name>A0A5B2VGX2_9HYPH</name>
<dbReference type="Proteomes" id="UP000323142">
    <property type="component" value="Unassembled WGS sequence"/>
</dbReference>
<dbReference type="OrthoDB" id="8237335at2"/>
<reference evidence="1 2" key="2">
    <citation type="submission" date="2019-09" db="EMBL/GenBank/DDBJ databases">
        <authorList>
            <person name="Jin C."/>
        </authorList>
    </citation>
    <scope>NUCLEOTIDE SEQUENCE [LARGE SCALE GENOMIC DNA]</scope>
    <source>
        <strain evidence="1 2">BN140002</strain>
    </source>
</reference>
<organism evidence="1 2">
    <name type="scientific">Salinarimonas soli</name>
    <dbReference type="NCBI Taxonomy" id="1638099"/>
    <lineage>
        <taxon>Bacteria</taxon>
        <taxon>Pseudomonadati</taxon>
        <taxon>Pseudomonadota</taxon>
        <taxon>Alphaproteobacteria</taxon>
        <taxon>Hyphomicrobiales</taxon>
        <taxon>Salinarimonadaceae</taxon>
        <taxon>Salinarimonas</taxon>
    </lineage>
</organism>
<protein>
    <submittedName>
        <fullName evidence="1">Uncharacterized protein</fullName>
    </submittedName>
</protein>
<proteinExistence type="predicted"/>
<sequence length="123" mass="13391">MAQAGGALAKAPREAAASAAVQKDFSAFIARFRVALKSNDAAAVTGMTKLPFEDDDTDAAHFRTKGYPRIFTPSVRACIQRNKVFYDRGDDGNDYVSIFCGEVIFIFSRTQAGFLFTGTHPND</sequence>
<dbReference type="EMBL" id="VUOA01000019">
    <property type="protein sequence ID" value="KAA2237592.1"/>
    <property type="molecule type" value="Genomic_DNA"/>
</dbReference>
<comment type="caution">
    <text evidence="1">The sequence shown here is derived from an EMBL/GenBank/DDBJ whole genome shotgun (WGS) entry which is preliminary data.</text>
</comment>
<evidence type="ECO:0000313" key="2">
    <source>
        <dbReference type="Proteomes" id="UP000323142"/>
    </source>
</evidence>
<gene>
    <name evidence="1" type="ORF">F0L46_10455</name>
</gene>
<dbReference type="AlphaFoldDB" id="A0A5B2VGX2"/>
<evidence type="ECO:0000313" key="1">
    <source>
        <dbReference type="EMBL" id="KAA2237592.1"/>
    </source>
</evidence>
<accession>A0A5B2VGX2</accession>
<reference evidence="1 2" key="1">
    <citation type="submission" date="2019-09" db="EMBL/GenBank/DDBJ databases">
        <title>Salinarimonas rosea gen. nov., sp. nov., a new member of the a-2 subgroup of the Proteobacteria.</title>
        <authorList>
            <person name="Liu J."/>
        </authorList>
    </citation>
    <scope>NUCLEOTIDE SEQUENCE [LARGE SCALE GENOMIC DNA]</scope>
    <source>
        <strain evidence="1 2">BN140002</strain>
    </source>
</reference>